<organism evidence="1 2">
    <name type="scientific">Sulfobacillus benefaciens</name>
    <dbReference type="NCBI Taxonomy" id="453960"/>
    <lineage>
        <taxon>Bacteria</taxon>
        <taxon>Bacillati</taxon>
        <taxon>Bacillota</taxon>
        <taxon>Clostridia</taxon>
        <taxon>Eubacteriales</taxon>
        <taxon>Clostridiales Family XVII. Incertae Sedis</taxon>
        <taxon>Sulfobacillus</taxon>
    </lineage>
</organism>
<accession>A0A2T2WQD0</accession>
<name>A0A2T2WQD0_9FIRM</name>
<evidence type="ECO:0000313" key="2">
    <source>
        <dbReference type="Proteomes" id="UP000242972"/>
    </source>
</evidence>
<dbReference type="Proteomes" id="UP000242972">
    <property type="component" value="Unassembled WGS sequence"/>
</dbReference>
<dbReference type="AlphaFoldDB" id="A0A2T2WQD0"/>
<proteinExistence type="predicted"/>
<sequence length="136" mass="15105">MLFKQYQCGEYSYVLCARCDQGFHGEGHPVGAGADIACERCHAEPLADTPLHPGDRVAARFVTQYHEDESAEYRWYTGTVLGVNPVGVSTITDYRYSVHCPDLYPAGSWGFRDPYATVNLYHSSGDLVVLRRAVIA</sequence>
<protein>
    <submittedName>
        <fullName evidence="1">Uncharacterized protein</fullName>
    </submittedName>
</protein>
<evidence type="ECO:0000313" key="1">
    <source>
        <dbReference type="EMBL" id="PSR24448.1"/>
    </source>
</evidence>
<gene>
    <name evidence="1" type="ORF">C7B46_21055</name>
</gene>
<reference evidence="1 2" key="1">
    <citation type="journal article" date="2014" name="BMC Genomics">
        <title>Comparison of environmental and isolate Sulfobacillus genomes reveals diverse carbon, sulfur, nitrogen, and hydrogen metabolisms.</title>
        <authorList>
            <person name="Justice N.B."/>
            <person name="Norman A."/>
            <person name="Brown C.T."/>
            <person name="Singh A."/>
            <person name="Thomas B.C."/>
            <person name="Banfield J.F."/>
        </authorList>
    </citation>
    <scope>NUCLEOTIDE SEQUENCE [LARGE SCALE GENOMIC DNA]</scope>
    <source>
        <strain evidence="1">AMDSBA4</strain>
    </source>
</reference>
<dbReference type="EMBL" id="PXYW01000177">
    <property type="protein sequence ID" value="PSR24448.1"/>
    <property type="molecule type" value="Genomic_DNA"/>
</dbReference>
<comment type="caution">
    <text evidence="1">The sequence shown here is derived from an EMBL/GenBank/DDBJ whole genome shotgun (WGS) entry which is preliminary data.</text>
</comment>